<keyword evidence="3" id="KW-1185">Reference proteome</keyword>
<dbReference type="RefSeq" id="WP_389364814.1">
    <property type="nucleotide sequence ID" value="NZ_JBIACK010000021.1"/>
</dbReference>
<evidence type="ECO:0000313" key="2">
    <source>
        <dbReference type="EMBL" id="MFE8703900.1"/>
    </source>
</evidence>
<accession>A0ABW6KI23</accession>
<feature type="transmembrane region" description="Helical" evidence="1">
    <location>
        <begin position="130"/>
        <end position="149"/>
    </location>
</feature>
<keyword evidence="1" id="KW-0812">Transmembrane</keyword>
<feature type="transmembrane region" description="Helical" evidence="1">
    <location>
        <begin position="243"/>
        <end position="261"/>
    </location>
</feature>
<protein>
    <submittedName>
        <fullName evidence="2">Conjugal transfer protein TrbL family protein</fullName>
    </submittedName>
</protein>
<dbReference type="InterPro" id="IPR046084">
    <property type="entry name" value="TrbL_4"/>
</dbReference>
<gene>
    <name evidence="2" type="ORF">ACFYKX_25340</name>
</gene>
<feature type="transmembrane region" description="Helical" evidence="1">
    <location>
        <begin position="184"/>
        <end position="205"/>
    </location>
</feature>
<keyword evidence="1" id="KW-1133">Transmembrane helix</keyword>
<dbReference type="Pfam" id="PF19597">
    <property type="entry name" value="TrbL_4"/>
    <property type="match status" value="1"/>
</dbReference>
<keyword evidence="1" id="KW-0472">Membrane</keyword>
<organism evidence="2 3">
    <name type="scientific">Cytobacillus spartinae</name>
    <dbReference type="NCBI Taxonomy" id="3299023"/>
    <lineage>
        <taxon>Bacteria</taxon>
        <taxon>Bacillati</taxon>
        <taxon>Bacillota</taxon>
        <taxon>Bacilli</taxon>
        <taxon>Bacillales</taxon>
        <taxon>Bacillaceae</taxon>
        <taxon>Cytobacillus</taxon>
    </lineage>
</organism>
<dbReference type="Proteomes" id="UP001601059">
    <property type="component" value="Unassembled WGS sequence"/>
</dbReference>
<sequence>MVFIRKRGKMILTLLGFIFLINLLFFSPSTYAAGWLDSILDPVANFKKGLREWFSELTTSFATAAFEYMGEFIIAQTNLSKVPNLNTFVNWAQWAGGSLAIFFFIKRVVEGIKDNITGENEPNFAEMIGSLAISMALIFATPKIVYMFISINNQVVKSITDLGINVNLGGNEILDKYTANGDLALVQLHLLFMTLVWAISFLVFAIVGALRYIELAIVLIMGPIVSTTYVNRSGVLQTYWTEVVAIVFTQVAHVLLAYWIVQWSSAGTTWGLVSSIASAFISLRGPQILRQFIYSSGAGGAVSGASRFAVYKAMMPRMR</sequence>
<feature type="transmembrane region" description="Helical" evidence="1">
    <location>
        <begin position="212"/>
        <end position="231"/>
    </location>
</feature>
<feature type="transmembrane region" description="Helical" evidence="1">
    <location>
        <begin position="91"/>
        <end position="109"/>
    </location>
</feature>
<reference evidence="2 3" key="1">
    <citation type="submission" date="2024-08" db="EMBL/GenBank/DDBJ databases">
        <title>Two novel Cytobacillus novel species.</title>
        <authorList>
            <person name="Liu G."/>
        </authorList>
    </citation>
    <scope>NUCLEOTIDE SEQUENCE [LARGE SCALE GENOMIC DNA]</scope>
    <source>
        <strain evidence="2 3">FJAT-54145</strain>
    </source>
</reference>
<proteinExistence type="predicted"/>
<evidence type="ECO:0000256" key="1">
    <source>
        <dbReference type="SAM" id="Phobius"/>
    </source>
</evidence>
<evidence type="ECO:0000313" key="3">
    <source>
        <dbReference type="Proteomes" id="UP001601059"/>
    </source>
</evidence>
<dbReference type="EMBL" id="JBIACK010000021">
    <property type="protein sequence ID" value="MFE8703900.1"/>
    <property type="molecule type" value="Genomic_DNA"/>
</dbReference>
<name>A0ABW6KI23_9BACI</name>
<comment type="caution">
    <text evidence="2">The sequence shown here is derived from an EMBL/GenBank/DDBJ whole genome shotgun (WGS) entry which is preliminary data.</text>
</comment>